<dbReference type="EMBL" id="BTGU01018117">
    <property type="protein sequence ID" value="GMN72586.1"/>
    <property type="molecule type" value="Genomic_DNA"/>
</dbReference>
<dbReference type="Proteomes" id="UP001187192">
    <property type="component" value="Unassembled WGS sequence"/>
</dbReference>
<comment type="caution">
    <text evidence="1">The sequence shown here is derived from an EMBL/GenBank/DDBJ whole genome shotgun (WGS) entry which is preliminary data.</text>
</comment>
<dbReference type="AlphaFoldDB" id="A0AA88EG74"/>
<evidence type="ECO:0000313" key="5">
    <source>
        <dbReference type="Proteomes" id="UP001187192"/>
    </source>
</evidence>
<gene>
    <name evidence="1" type="ORF">TIFTF001_055637</name>
    <name evidence="2" type="ORF">TIFTF001_055638</name>
    <name evidence="3" type="ORF">TIFTF001_055640</name>
    <name evidence="4" type="ORF">TIFTF001_055641</name>
</gene>
<dbReference type="EMBL" id="BTGU01018118">
    <property type="protein sequence ID" value="GMN72589.1"/>
    <property type="molecule type" value="Genomic_DNA"/>
</dbReference>
<dbReference type="EMBL" id="BTGU01018116">
    <property type="protein sequence ID" value="GMN72580.1"/>
    <property type="molecule type" value="Genomic_DNA"/>
</dbReference>
<accession>A0AA88EG74</accession>
<dbReference type="EMBL" id="BTGU01018119">
    <property type="protein sequence ID" value="GMN72594.1"/>
    <property type="molecule type" value="Genomic_DNA"/>
</dbReference>
<proteinExistence type="predicted"/>
<organism evidence="1 5">
    <name type="scientific">Ficus carica</name>
    <name type="common">Common fig</name>
    <dbReference type="NCBI Taxonomy" id="3494"/>
    <lineage>
        <taxon>Eukaryota</taxon>
        <taxon>Viridiplantae</taxon>
        <taxon>Streptophyta</taxon>
        <taxon>Embryophyta</taxon>
        <taxon>Tracheophyta</taxon>
        <taxon>Spermatophyta</taxon>
        <taxon>Magnoliopsida</taxon>
        <taxon>eudicotyledons</taxon>
        <taxon>Gunneridae</taxon>
        <taxon>Pentapetalae</taxon>
        <taxon>rosids</taxon>
        <taxon>fabids</taxon>
        <taxon>Rosales</taxon>
        <taxon>Moraceae</taxon>
        <taxon>Ficeae</taxon>
        <taxon>Ficus</taxon>
    </lineage>
</organism>
<name>A0AA88EG74_FICCA</name>
<protein>
    <submittedName>
        <fullName evidence="1">Uncharacterized protein</fullName>
    </submittedName>
</protein>
<evidence type="ECO:0000313" key="3">
    <source>
        <dbReference type="EMBL" id="GMN72589.1"/>
    </source>
</evidence>
<evidence type="ECO:0000313" key="2">
    <source>
        <dbReference type="EMBL" id="GMN72586.1"/>
    </source>
</evidence>
<keyword evidence="5" id="KW-1185">Reference proteome</keyword>
<evidence type="ECO:0000313" key="4">
    <source>
        <dbReference type="EMBL" id="GMN72594.1"/>
    </source>
</evidence>
<reference evidence="1" key="1">
    <citation type="submission" date="2023-07" db="EMBL/GenBank/DDBJ databases">
        <title>draft genome sequence of fig (Ficus carica).</title>
        <authorList>
            <person name="Takahashi T."/>
            <person name="Nishimura K."/>
        </authorList>
    </citation>
    <scope>NUCLEOTIDE SEQUENCE</scope>
</reference>
<sequence>MEGGVMTEEMDVHLVAEFRLDVLYFYISPDKGRSLHNTYGDLLADLLVHTIQQGYGLGYPPIRVMKPNVNSLEDKVEVWKELGKVTGNCLRNVGNDELGVQNPRPRKHRVLHWWRRNPQVLLYGGPDPLTLRGLLGLFDDDRVFTTSLGPNILWIGLRPLSRGFP</sequence>
<evidence type="ECO:0000313" key="1">
    <source>
        <dbReference type="EMBL" id="GMN72580.1"/>
    </source>
</evidence>